<reference evidence="1 2" key="1">
    <citation type="journal article" date="2016" name="Mol. Biol. Evol.">
        <title>Comparative Genomics of Early-Diverging Mushroom-Forming Fungi Provides Insights into the Origins of Lignocellulose Decay Capabilities.</title>
        <authorList>
            <person name="Nagy L.G."/>
            <person name="Riley R."/>
            <person name="Tritt A."/>
            <person name="Adam C."/>
            <person name="Daum C."/>
            <person name="Floudas D."/>
            <person name="Sun H."/>
            <person name="Yadav J.S."/>
            <person name="Pangilinan J."/>
            <person name="Larsson K.H."/>
            <person name="Matsuura K."/>
            <person name="Barry K."/>
            <person name="Labutti K."/>
            <person name="Kuo R."/>
            <person name="Ohm R.A."/>
            <person name="Bhattacharya S.S."/>
            <person name="Shirouzu T."/>
            <person name="Yoshinaga Y."/>
            <person name="Martin F.M."/>
            <person name="Grigoriev I.V."/>
            <person name="Hibbett D.S."/>
        </authorList>
    </citation>
    <scope>NUCLEOTIDE SEQUENCE [LARGE SCALE GENOMIC DNA]</scope>
    <source>
        <strain evidence="1 2">CBS 109695</strain>
    </source>
</reference>
<protein>
    <submittedName>
        <fullName evidence="1">Uncharacterized protein</fullName>
    </submittedName>
</protein>
<proteinExistence type="predicted"/>
<organism evidence="1 2">
    <name type="scientific">Athelia psychrophila</name>
    <dbReference type="NCBI Taxonomy" id="1759441"/>
    <lineage>
        <taxon>Eukaryota</taxon>
        <taxon>Fungi</taxon>
        <taxon>Dikarya</taxon>
        <taxon>Basidiomycota</taxon>
        <taxon>Agaricomycotina</taxon>
        <taxon>Agaricomycetes</taxon>
        <taxon>Agaricomycetidae</taxon>
        <taxon>Atheliales</taxon>
        <taxon>Atheliaceae</taxon>
        <taxon>Athelia</taxon>
    </lineage>
</organism>
<sequence length="159" mass="17210">MASTLRAAISNVEHTMALLARISVFHTMCPKRHISVTGVIHTMNFTSSQWHAIFDHLVVALSPTCPTTLVPVTTESQLQYFSVLDSPSRTSTSQSANCGMLGDNQRSAPNVWYCLGGVVAKIGKSSMPSRPQGLANAFRILAVRLAVHVDQSGSAHYRT</sequence>
<keyword evidence="2" id="KW-1185">Reference proteome</keyword>
<dbReference type="AlphaFoldDB" id="A0A166GBA8"/>
<accession>A0A166GBA8</accession>
<evidence type="ECO:0000313" key="2">
    <source>
        <dbReference type="Proteomes" id="UP000076532"/>
    </source>
</evidence>
<name>A0A166GBA8_9AGAM</name>
<dbReference type="EMBL" id="KV417580">
    <property type="protein sequence ID" value="KZP17659.1"/>
    <property type="molecule type" value="Genomic_DNA"/>
</dbReference>
<evidence type="ECO:0000313" key="1">
    <source>
        <dbReference type="EMBL" id="KZP17659.1"/>
    </source>
</evidence>
<gene>
    <name evidence="1" type="ORF">FIBSPDRAFT_22980</name>
</gene>
<dbReference type="Proteomes" id="UP000076532">
    <property type="component" value="Unassembled WGS sequence"/>
</dbReference>